<gene>
    <name evidence="2" type="ORF">TIFTF001_042404</name>
</gene>
<sequence>MVIPGDPPADPIIIDISSDEEDDIEEMPADPPADPIAIDISSDEEGDDEDMELAPELEQAGWVEDQEDLADDPEEILFDDGDWETDSDAAA</sequence>
<evidence type="ECO:0000256" key="1">
    <source>
        <dbReference type="SAM" id="MobiDB-lite"/>
    </source>
</evidence>
<feature type="region of interest" description="Disordered" evidence="1">
    <location>
        <begin position="1"/>
        <end position="91"/>
    </location>
</feature>
<evidence type="ECO:0000313" key="2">
    <source>
        <dbReference type="EMBL" id="GMN36268.1"/>
    </source>
</evidence>
<keyword evidence="3" id="KW-1185">Reference proteome</keyword>
<comment type="caution">
    <text evidence="2">The sequence shown here is derived from an EMBL/GenBank/DDBJ whole genome shotgun (WGS) entry which is preliminary data.</text>
</comment>
<dbReference type="Proteomes" id="UP001187192">
    <property type="component" value="Unassembled WGS sequence"/>
</dbReference>
<feature type="compositionally biased region" description="Acidic residues" evidence="1">
    <location>
        <begin position="17"/>
        <end position="28"/>
    </location>
</feature>
<protein>
    <submittedName>
        <fullName evidence="2">Uncharacterized protein</fullName>
    </submittedName>
</protein>
<organism evidence="2 3">
    <name type="scientific">Ficus carica</name>
    <name type="common">Common fig</name>
    <dbReference type="NCBI Taxonomy" id="3494"/>
    <lineage>
        <taxon>Eukaryota</taxon>
        <taxon>Viridiplantae</taxon>
        <taxon>Streptophyta</taxon>
        <taxon>Embryophyta</taxon>
        <taxon>Tracheophyta</taxon>
        <taxon>Spermatophyta</taxon>
        <taxon>Magnoliopsida</taxon>
        <taxon>eudicotyledons</taxon>
        <taxon>Gunneridae</taxon>
        <taxon>Pentapetalae</taxon>
        <taxon>rosids</taxon>
        <taxon>fabids</taxon>
        <taxon>Rosales</taxon>
        <taxon>Moraceae</taxon>
        <taxon>Ficeae</taxon>
        <taxon>Ficus</taxon>
    </lineage>
</organism>
<reference evidence="2" key="1">
    <citation type="submission" date="2023-07" db="EMBL/GenBank/DDBJ databases">
        <title>draft genome sequence of fig (Ficus carica).</title>
        <authorList>
            <person name="Takahashi T."/>
            <person name="Nishimura K."/>
        </authorList>
    </citation>
    <scope>NUCLEOTIDE SEQUENCE</scope>
</reference>
<dbReference type="AlphaFoldDB" id="A0AA87ZZA1"/>
<feature type="compositionally biased region" description="Acidic residues" evidence="1">
    <location>
        <begin position="64"/>
        <end position="91"/>
    </location>
</feature>
<evidence type="ECO:0000313" key="3">
    <source>
        <dbReference type="Proteomes" id="UP001187192"/>
    </source>
</evidence>
<dbReference type="EMBL" id="BTGU01002286">
    <property type="protein sequence ID" value="GMN36268.1"/>
    <property type="molecule type" value="Genomic_DNA"/>
</dbReference>
<feature type="compositionally biased region" description="Pro residues" evidence="1">
    <location>
        <begin position="1"/>
        <end position="10"/>
    </location>
</feature>
<feature type="compositionally biased region" description="Acidic residues" evidence="1">
    <location>
        <begin position="41"/>
        <end position="55"/>
    </location>
</feature>
<accession>A0AA87ZZA1</accession>
<proteinExistence type="predicted"/>
<name>A0AA87ZZA1_FICCA</name>